<dbReference type="GO" id="GO:0003723">
    <property type="term" value="F:RNA binding"/>
    <property type="evidence" value="ECO:0007669"/>
    <property type="project" value="UniProtKB-UniRule"/>
</dbReference>
<dbReference type="GO" id="GO:0006397">
    <property type="term" value="P:mRNA processing"/>
    <property type="evidence" value="ECO:0007669"/>
    <property type="project" value="UniProtKB-KW"/>
</dbReference>
<evidence type="ECO:0000256" key="2">
    <source>
        <dbReference type="ARBA" id="ARBA00022884"/>
    </source>
</evidence>
<dbReference type="SUPFAM" id="SSF54928">
    <property type="entry name" value="RNA-binding domain, RBD"/>
    <property type="match status" value="2"/>
</dbReference>
<feature type="region of interest" description="Disordered" evidence="5">
    <location>
        <begin position="141"/>
        <end position="410"/>
    </location>
</feature>
<keyword evidence="8" id="KW-1185">Reference proteome</keyword>
<sequence length="1034" mass="115828">MSKSNRAKGKHGKSDKLSGDNCDEGSAARTRPFSFEEIMLRRRNKELLENVKDPTLGCSSEKIDDHFESARIHKHDKSSSFGREKHASEEYVKVSSRKKVPNTYVKEDDLIEVKGRANHNLETKSSAGLYNKGKITKEKTEIEMFGHRKNEQIRESSEYKAGNKHSRDRDSYVEANRPKSERKVKKKNHVKEDENPNEYVIEKRHDSDRDNSWRLKRWLSNNSEEVPEKKHYRESDKDKHAGGRAKYARETKRKYQNGDDETQDRSTPKKHDAVKHHNMHSYERKERRAKVKSHYEELTAKRRRSRSREREDRSPSFPPREQKRTYQDGERKESSMHSLKDSSRKKHPDIDKSRVSTNGSSSHHHRHGGSTSGLGGYSPRKRKSEAAVKTPSPSKHSLEKKRAGWDLPPVGANNPSPTVVSSSFLLSNGAVLSNMHGVVSTNSLDLALVQRRPISFLNDVSTGKNSNIDSVQLTQATRPIRRLYLENLPASASEKAVMDCFNNLLLSGRVNHIQQAQPCISCVLHKDRGQALVEFLTAEDASSALSFDGSTLFGSILKIRRPKDYVEVADLAGQCFRVIVLGCPDNAIYDLMLCLFYRVQHSSGIPSLHGILLEVEYTCVTSLLEGALMTGEPERSMDASVTISDVVIDSPNKIFIGGISNLLSSEMLMEIASAFGSLKAYHFETNANNESCAFLEYSDHSVSIKACAGMNGMKLGGEVLTVVQAMPDASSPLENAGEPSYGIPEHAKPLLRKPTPVLEIKNVFAAESISSLSDMTIEEILDDVRFECARFGTIKSINVVRHSSEKTLATKLEECEVINEVESKVFQDTNSISTKSSFSDRATDPKSEEINWVKFDDAKELEEYKVDDGTSVNTEKNAEVFDDKSCQEHLVSDTAVENVGGKSIASSIIQEYPDQQDTSDDVPKLDDEMVANDTDVDIENKIVGENTDSKGTVSAVQEGFSERNTRSELVGPQKVTDTEDDNDRVFEPGSVLVEYRRAEACCSAAHSLHGRLFDGRMVTVEYVAQSLYRARFTK</sequence>
<dbReference type="EMBL" id="CP144692">
    <property type="protein sequence ID" value="WVY96391.1"/>
    <property type="molecule type" value="Genomic_DNA"/>
</dbReference>
<feature type="domain" description="RRM" evidence="6">
    <location>
        <begin position="481"/>
        <end position="564"/>
    </location>
</feature>
<feature type="compositionally biased region" description="Basic and acidic residues" evidence="5">
    <location>
        <begin position="165"/>
        <end position="181"/>
    </location>
</feature>
<protein>
    <recommendedName>
        <fullName evidence="6">RRM domain-containing protein</fullName>
    </recommendedName>
</protein>
<keyword evidence="1" id="KW-0507">mRNA processing</keyword>
<evidence type="ECO:0000256" key="5">
    <source>
        <dbReference type="SAM" id="MobiDB-lite"/>
    </source>
</evidence>
<feature type="compositionally biased region" description="Basic and acidic residues" evidence="5">
    <location>
        <begin position="190"/>
        <end position="213"/>
    </location>
</feature>
<dbReference type="SMART" id="SM00360">
    <property type="entry name" value="RRM"/>
    <property type="match status" value="2"/>
</dbReference>
<feature type="compositionally biased region" description="Basic and acidic residues" evidence="5">
    <location>
        <begin position="82"/>
        <end position="92"/>
    </location>
</feature>
<evidence type="ECO:0000313" key="8">
    <source>
        <dbReference type="Proteomes" id="UP001374535"/>
    </source>
</evidence>
<evidence type="ECO:0000313" key="7">
    <source>
        <dbReference type="EMBL" id="WVY96391.1"/>
    </source>
</evidence>
<feature type="region of interest" description="Disordered" evidence="5">
    <location>
        <begin position="1"/>
        <end position="28"/>
    </location>
</feature>
<dbReference type="Proteomes" id="UP001374535">
    <property type="component" value="Chromosome 9"/>
</dbReference>
<organism evidence="7 8">
    <name type="scientific">Vigna mungo</name>
    <name type="common">Black gram</name>
    <name type="synonym">Phaseolus mungo</name>
    <dbReference type="NCBI Taxonomy" id="3915"/>
    <lineage>
        <taxon>Eukaryota</taxon>
        <taxon>Viridiplantae</taxon>
        <taxon>Streptophyta</taxon>
        <taxon>Embryophyta</taxon>
        <taxon>Tracheophyta</taxon>
        <taxon>Spermatophyta</taxon>
        <taxon>Magnoliopsida</taxon>
        <taxon>eudicotyledons</taxon>
        <taxon>Gunneridae</taxon>
        <taxon>Pentapetalae</taxon>
        <taxon>rosids</taxon>
        <taxon>fabids</taxon>
        <taxon>Fabales</taxon>
        <taxon>Fabaceae</taxon>
        <taxon>Papilionoideae</taxon>
        <taxon>50 kb inversion clade</taxon>
        <taxon>NPAAA clade</taxon>
        <taxon>indigoferoid/millettioid clade</taxon>
        <taxon>Phaseoleae</taxon>
        <taxon>Vigna</taxon>
    </lineage>
</organism>
<dbReference type="GO" id="GO:0008380">
    <property type="term" value="P:RNA splicing"/>
    <property type="evidence" value="ECO:0007669"/>
    <property type="project" value="UniProtKB-KW"/>
</dbReference>
<evidence type="ECO:0000256" key="3">
    <source>
        <dbReference type="ARBA" id="ARBA00023187"/>
    </source>
</evidence>
<dbReference type="AlphaFoldDB" id="A0AAQ3MSM0"/>
<feature type="region of interest" description="Disordered" evidence="5">
    <location>
        <begin position="73"/>
        <end position="96"/>
    </location>
</feature>
<feature type="compositionally biased region" description="Basic and acidic residues" evidence="5">
    <location>
        <begin position="141"/>
        <end position="158"/>
    </location>
</feature>
<dbReference type="FunFam" id="3.30.70.330:FF:000879">
    <property type="entry name" value="Splicing factor U2af large subunit A"/>
    <property type="match status" value="1"/>
</dbReference>
<proteinExistence type="predicted"/>
<dbReference type="InterPro" id="IPR000504">
    <property type="entry name" value="RRM_dom"/>
</dbReference>
<evidence type="ECO:0000259" key="6">
    <source>
        <dbReference type="PROSITE" id="PS50102"/>
    </source>
</evidence>
<feature type="compositionally biased region" description="Basic residues" evidence="5">
    <location>
        <begin position="1"/>
        <end position="11"/>
    </location>
</feature>
<dbReference type="InterPro" id="IPR012677">
    <property type="entry name" value="Nucleotide-bd_a/b_plait_sf"/>
</dbReference>
<dbReference type="Gene3D" id="3.30.70.330">
    <property type="match status" value="5"/>
</dbReference>
<evidence type="ECO:0000256" key="4">
    <source>
        <dbReference type="PROSITE-ProRule" id="PRU00176"/>
    </source>
</evidence>
<keyword evidence="2 4" id="KW-0694">RNA-binding</keyword>
<dbReference type="InterPro" id="IPR035979">
    <property type="entry name" value="RBD_domain_sf"/>
</dbReference>
<gene>
    <name evidence="7" type="ORF">V8G54_028542</name>
</gene>
<feature type="compositionally biased region" description="Basic and acidic residues" evidence="5">
    <location>
        <begin position="226"/>
        <end position="241"/>
    </location>
</feature>
<dbReference type="PROSITE" id="PS50102">
    <property type="entry name" value="RRM"/>
    <property type="match status" value="2"/>
</dbReference>
<feature type="compositionally biased region" description="Basic and acidic residues" evidence="5">
    <location>
        <begin position="308"/>
        <end position="354"/>
    </location>
</feature>
<name>A0AAQ3MSM0_VIGMU</name>
<feature type="domain" description="RRM" evidence="6">
    <location>
        <begin position="652"/>
        <end position="727"/>
    </location>
</feature>
<keyword evidence="3" id="KW-0508">mRNA splicing</keyword>
<evidence type="ECO:0000256" key="1">
    <source>
        <dbReference type="ARBA" id="ARBA00022664"/>
    </source>
</evidence>
<reference evidence="7 8" key="1">
    <citation type="journal article" date="2023" name="Life. Sci Alliance">
        <title>Evolutionary insights into 3D genome organization and epigenetic landscape of Vigna mungo.</title>
        <authorList>
            <person name="Junaid A."/>
            <person name="Singh B."/>
            <person name="Bhatia S."/>
        </authorList>
    </citation>
    <scope>NUCLEOTIDE SEQUENCE [LARGE SCALE GENOMIC DNA]</scope>
    <source>
        <strain evidence="7">Urdbean</strain>
    </source>
</reference>
<dbReference type="PANTHER" id="PTHR23139">
    <property type="entry name" value="RNA-BINDING PROTEIN"/>
    <property type="match status" value="1"/>
</dbReference>
<dbReference type="Pfam" id="PF00076">
    <property type="entry name" value="RRM_1"/>
    <property type="match status" value="1"/>
</dbReference>
<accession>A0AAQ3MSM0</accession>